<evidence type="ECO:0000313" key="2">
    <source>
        <dbReference type="EMBL" id="EMA44666.1"/>
    </source>
</evidence>
<feature type="compositionally biased region" description="Basic and acidic residues" evidence="1">
    <location>
        <begin position="67"/>
        <end position="84"/>
    </location>
</feature>
<sequence>MSSAGDVDLELFYPGRNEERVIRIEAVLLDLDDALRRYERSPGQVLPMSFERTGIEPTAPGNPPERPQAERERETETAAPTSRE</sequence>
<dbReference type="EMBL" id="AOMA01000024">
    <property type="protein sequence ID" value="EMA44666.1"/>
    <property type="molecule type" value="Genomic_DNA"/>
</dbReference>
<reference evidence="2 3" key="1">
    <citation type="journal article" date="2014" name="PLoS Genet.">
        <title>Phylogenetically driven sequencing of extremely halophilic archaea reveals strategies for static and dynamic osmo-response.</title>
        <authorList>
            <person name="Becker E.A."/>
            <person name="Seitzer P.M."/>
            <person name="Tritt A."/>
            <person name="Larsen D."/>
            <person name="Krusor M."/>
            <person name="Yao A.I."/>
            <person name="Wu D."/>
            <person name="Madern D."/>
            <person name="Eisen J.A."/>
            <person name="Darling A.E."/>
            <person name="Facciotti M.T."/>
        </authorList>
    </citation>
    <scope>NUCLEOTIDE SEQUENCE [LARGE SCALE GENOMIC DNA]</scope>
    <source>
        <strain evidence="2 3">JCM 10879</strain>
    </source>
</reference>
<dbReference type="STRING" id="1227454.C446_02912"/>
<protein>
    <submittedName>
        <fullName evidence="2">Uncharacterized protein</fullName>
    </submittedName>
</protein>
<evidence type="ECO:0000256" key="1">
    <source>
        <dbReference type="SAM" id="MobiDB-lite"/>
    </source>
</evidence>
<proteinExistence type="predicted"/>
<dbReference type="Proteomes" id="UP000011607">
    <property type="component" value="Unassembled WGS sequence"/>
</dbReference>
<evidence type="ECO:0000313" key="3">
    <source>
        <dbReference type="Proteomes" id="UP000011607"/>
    </source>
</evidence>
<feature type="region of interest" description="Disordered" evidence="1">
    <location>
        <begin position="40"/>
        <end position="84"/>
    </location>
</feature>
<accession>M0MG33</accession>
<keyword evidence="3" id="KW-1185">Reference proteome</keyword>
<dbReference type="AlphaFoldDB" id="M0MG33"/>
<comment type="caution">
    <text evidence="2">The sequence shown here is derived from an EMBL/GenBank/DDBJ whole genome shotgun (WGS) entry which is preliminary data.</text>
</comment>
<name>M0MG33_9EURY</name>
<organism evidence="2 3">
    <name type="scientific">Halobiforma nitratireducens JCM 10879</name>
    <dbReference type="NCBI Taxonomy" id="1227454"/>
    <lineage>
        <taxon>Archaea</taxon>
        <taxon>Methanobacteriati</taxon>
        <taxon>Methanobacteriota</taxon>
        <taxon>Stenosarchaea group</taxon>
        <taxon>Halobacteria</taxon>
        <taxon>Halobacteriales</taxon>
        <taxon>Natrialbaceae</taxon>
        <taxon>Halobiforma</taxon>
    </lineage>
</organism>
<gene>
    <name evidence="2" type="ORF">C446_02912</name>
</gene>